<proteinExistence type="predicted"/>
<protein>
    <submittedName>
        <fullName evidence="1">Putative secreted protein</fullName>
    </submittedName>
</protein>
<evidence type="ECO:0000313" key="1">
    <source>
        <dbReference type="EMBL" id="MXU90594.1"/>
    </source>
</evidence>
<organism evidence="1">
    <name type="scientific">Ixodes ricinus</name>
    <name type="common">Common tick</name>
    <name type="synonym">Acarus ricinus</name>
    <dbReference type="NCBI Taxonomy" id="34613"/>
    <lineage>
        <taxon>Eukaryota</taxon>
        <taxon>Metazoa</taxon>
        <taxon>Ecdysozoa</taxon>
        <taxon>Arthropoda</taxon>
        <taxon>Chelicerata</taxon>
        <taxon>Arachnida</taxon>
        <taxon>Acari</taxon>
        <taxon>Parasitiformes</taxon>
        <taxon>Ixodida</taxon>
        <taxon>Ixodoidea</taxon>
        <taxon>Ixodidae</taxon>
        <taxon>Ixodinae</taxon>
        <taxon>Ixodes</taxon>
    </lineage>
</organism>
<name>A0A6B0ULY2_IXORI</name>
<reference evidence="1" key="1">
    <citation type="submission" date="2019-12" db="EMBL/GenBank/DDBJ databases">
        <title>An insight into the sialome of adult female Ixodes ricinus ticks feeding for 6 days.</title>
        <authorList>
            <person name="Perner J."/>
            <person name="Ribeiro J.M.C."/>
        </authorList>
    </citation>
    <scope>NUCLEOTIDE SEQUENCE</scope>
    <source>
        <strain evidence="1">Semi-engorged</strain>
        <tissue evidence="1">Salivary glands</tissue>
    </source>
</reference>
<sequence>MLLMRVLARMGYQPVYAVFFFSVLHFCYNCDDIDGTQIPVHSDSNRARAFRRHHSEIKCRHYSNTGAASNLRVKRRSASPMCDDMLLEGRLLTGSDYFGMVAGSFRSHGHHDRNNN</sequence>
<accession>A0A6B0ULY2</accession>
<dbReference type="EMBL" id="GIFC01008511">
    <property type="protein sequence ID" value="MXU90594.1"/>
    <property type="molecule type" value="Transcribed_RNA"/>
</dbReference>
<dbReference type="AlphaFoldDB" id="A0A6B0ULY2"/>